<sequence>MSEPARHSGLGAHRQPGRAERPAERTGRGRRAARRLAAACAAAATLFTAAPAVALTAGGDVRQASDSGASAEYPVVMTIETMTPQVAAPNGTVTITGHVTNAGKSVLKGAHAAVRKPYSGKPLQRRGDLAMVAGRGTPMERDGAELESPQYALPELGPGQSQQYTLGVAVSDLGLSESGVYELAVDAWGSTGDNSRDRPLGIARTFLPYNPGGVEAQPTKVTTLWPLTHAPVLAAQTYAENDQTVPVLRNDSLAAEFAPGGRLYELVDTGAKLPGLTWMIDPDLLDTAFAMTNKSYRVQKPGTESVGKPARDDNTVQGTGSAAATAWLEKLRAAVGKNGAQVVSLPYADPDLASIAHNGADLAGMGTALNKAATAGRLTVEGRLGIDTRSDVAWPYQGHLDQQIAGIAQQAGSSLLLVDGTSMPDPDSVPYTPTAVRPIGNGQSAVVADDTVSALFQGDLEDPQAQTRSTQRFLAETLAITHEQPQNQRGLLVMPPRELSVGTAKVLANALQQASGKWLAPVRLDELAQATPDPKANTAVPAATDYPTQTRATELPAADLSTTDGIQHDLDTLMRVLTLPQRVRGPFSAAMVRSLSTEWRTDAPAGNTYRDGVKKYLKDLTNAVQVPKKTVVTLAGNTGQLQVSVRNGLTQTVTNLKLVLTSAQPNRLRLGKEEELVLPASQSVTLRFNAEARNNGPVTVTAQLMTTGPNPQPYGDPQTFTVEVTSVTNGVLYVFAGAGVLLLLAALRFVRQRKRRGGQPHEDGDQPVDDDPAAGGAAGPAGNHGPDAGPDQDRDQDGDDGGEDRAPAQTPRDSGADGRDRTAGDEKVGP</sequence>
<evidence type="ECO:0000256" key="2">
    <source>
        <dbReference type="SAM" id="Phobius"/>
    </source>
</evidence>
<feature type="compositionally biased region" description="Basic and acidic residues" evidence="1">
    <location>
        <begin position="17"/>
        <end position="27"/>
    </location>
</feature>
<feature type="region of interest" description="Disordered" evidence="1">
    <location>
        <begin position="1"/>
        <end position="31"/>
    </location>
</feature>
<dbReference type="AlphaFoldDB" id="A0AB39TLC4"/>
<proteinExistence type="predicted"/>
<accession>A0AB39TLC4</accession>
<feature type="transmembrane region" description="Helical" evidence="2">
    <location>
        <begin position="730"/>
        <end position="750"/>
    </location>
</feature>
<gene>
    <name evidence="3" type="ORF">AB2U05_16440</name>
</gene>
<organism evidence="3">
    <name type="scientific">Streptomyces sp. Y1</name>
    <dbReference type="NCBI Taxonomy" id="3238634"/>
    <lineage>
        <taxon>Bacteria</taxon>
        <taxon>Bacillati</taxon>
        <taxon>Actinomycetota</taxon>
        <taxon>Actinomycetes</taxon>
        <taxon>Kitasatosporales</taxon>
        <taxon>Streptomycetaceae</taxon>
        <taxon>Streptomyces</taxon>
    </lineage>
</organism>
<feature type="compositionally biased region" description="Low complexity" evidence="1">
    <location>
        <begin position="780"/>
        <end position="789"/>
    </location>
</feature>
<feature type="region of interest" description="Disordered" evidence="1">
    <location>
        <begin position="755"/>
        <end position="830"/>
    </location>
</feature>
<keyword evidence="2" id="KW-1133">Transmembrane helix</keyword>
<dbReference type="Pfam" id="PF19516">
    <property type="entry name" value="DUF6049"/>
    <property type="match status" value="1"/>
</dbReference>
<keyword evidence="2" id="KW-0472">Membrane</keyword>
<reference evidence="3" key="1">
    <citation type="submission" date="2024-07" db="EMBL/GenBank/DDBJ databases">
        <authorList>
            <person name="Yu S.T."/>
        </authorList>
    </citation>
    <scope>NUCLEOTIDE SEQUENCE</scope>
    <source>
        <strain evidence="3">Y1</strain>
    </source>
</reference>
<dbReference type="EMBL" id="CP163445">
    <property type="protein sequence ID" value="XDQ79937.1"/>
    <property type="molecule type" value="Genomic_DNA"/>
</dbReference>
<dbReference type="RefSeq" id="WP_052706377.1">
    <property type="nucleotide sequence ID" value="NZ_CP163445.1"/>
</dbReference>
<keyword evidence="2" id="KW-0812">Transmembrane</keyword>
<evidence type="ECO:0000313" key="3">
    <source>
        <dbReference type="EMBL" id="XDQ79937.1"/>
    </source>
</evidence>
<dbReference type="InterPro" id="IPR046112">
    <property type="entry name" value="DUF6049"/>
</dbReference>
<protein>
    <submittedName>
        <fullName evidence="3">DUF6049 family protein</fullName>
    </submittedName>
</protein>
<name>A0AB39TLC4_9ACTN</name>
<evidence type="ECO:0000256" key="1">
    <source>
        <dbReference type="SAM" id="MobiDB-lite"/>
    </source>
</evidence>
<feature type="compositionally biased region" description="Basic and acidic residues" evidence="1">
    <location>
        <begin position="814"/>
        <end position="830"/>
    </location>
</feature>